<dbReference type="GeneID" id="35873008"/>
<dbReference type="InterPro" id="IPR054222">
    <property type="entry name" value="DUF6942"/>
</dbReference>
<dbReference type="Pfam" id="PF22098">
    <property type="entry name" value="DUF6942"/>
    <property type="match status" value="1"/>
</dbReference>
<reference evidence="1 2" key="1">
    <citation type="submission" date="2016-10" db="EMBL/GenBank/DDBJ databases">
        <authorList>
            <person name="de Groot N.N."/>
        </authorList>
    </citation>
    <scope>NUCLEOTIDE SEQUENCE [LARGE SCALE GENOMIC DNA]</scope>
    <source>
        <strain evidence="1 2">DSM 15893</strain>
    </source>
</reference>
<name>A0A1I5JZ15_9GAMM</name>
<dbReference type="STRING" id="1121869.SAMN03084138_00409"/>
<sequence length="186" mass="20872">MTSFAFGNPHARVHVYVEKAPPVENVFGHADDLPLYTSLQKGHIKALGEAGGNGWRKVFNVYAKLMFALPESSPFYPHGYKTWQAFRDQALLQAESNTALHFGHANPLRSAQTQHSDPKHLALHIIAGRTHAHKLELSGSCVWINNEFAKHPTLPILICPYFDYRQLSNSKIDVLTKLMAINDCNE</sequence>
<dbReference type="OrthoDB" id="6077837at2"/>
<proteinExistence type="predicted"/>
<evidence type="ECO:0008006" key="3">
    <source>
        <dbReference type="Google" id="ProtNLM"/>
    </source>
</evidence>
<evidence type="ECO:0000313" key="1">
    <source>
        <dbReference type="EMBL" id="SFO77631.1"/>
    </source>
</evidence>
<dbReference type="RefSeq" id="WP_017013835.1">
    <property type="nucleotide sequence ID" value="NZ_FOWR01000002.1"/>
</dbReference>
<dbReference type="AlphaFoldDB" id="A0A1I5JZ15"/>
<dbReference type="EMBL" id="FOWR01000002">
    <property type="protein sequence ID" value="SFO77631.1"/>
    <property type="molecule type" value="Genomic_DNA"/>
</dbReference>
<organism evidence="1 2">
    <name type="scientific">Enterovibrio norvegicus DSM 15893</name>
    <dbReference type="NCBI Taxonomy" id="1121869"/>
    <lineage>
        <taxon>Bacteria</taxon>
        <taxon>Pseudomonadati</taxon>
        <taxon>Pseudomonadota</taxon>
        <taxon>Gammaproteobacteria</taxon>
        <taxon>Vibrionales</taxon>
        <taxon>Vibrionaceae</taxon>
        <taxon>Enterovibrio</taxon>
    </lineage>
</organism>
<dbReference type="Proteomes" id="UP000182692">
    <property type="component" value="Unassembled WGS sequence"/>
</dbReference>
<evidence type="ECO:0000313" key="2">
    <source>
        <dbReference type="Proteomes" id="UP000182692"/>
    </source>
</evidence>
<gene>
    <name evidence="1" type="ORF">SAMN03084138_00409</name>
</gene>
<protein>
    <recommendedName>
        <fullName evidence="3">Uracil DNA glycosylase superfamily protein</fullName>
    </recommendedName>
</protein>
<accession>A0A1I5JZ15</accession>